<dbReference type="GO" id="GO:0003677">
    <property type="term" value="F:DNA binding"/>
    <property type="evidence" value="ECO:0007669"/>
    <property type="project" value="UniProtKB-KW"/>
</dbReference>
<evidence type="ECO:0000256" key="1">
    <source>
        <dbReference type="ARBA" id="ARBA00004123"/>
    </source>
</evidence>
<feature type="region of interest" description="Disordered" evidence="10">
    <location>
        <begin position="43"/>
        <end position="101"/>
    </location>
</feature>
<dbReference type="SUPFAM" id="SSF57667">
    <property type="entry name" value="beta-beta-alpha zinc fingers"/>
    <property type="match status" value="1"/>
</dbReference>
<dbReference type="GO" id="GO:0046983">
    <property type="term" value="F:protein dimerization activity"/>
    <property type="evidence" value="ECO:0007669"/>
    <property type="project" value="InterPro"/>
</dbReference>
<evidence type="ECO:0000256" key="4">
    <source>
        <dbReference type="ARBA" id="ARBA00022833"/>
    </source>
</evidence>
<evidence type="ECO:0000256" key="6">
    <source>
        <dbReference type="ARBA" id="ARBA00023125"/>
    </source>
</evidence>
<dbReference type="OrthoDB" id="1715602at2759"/>
<dbReference type="EMBL" id="JANBUH010000070">
    <property type="protein sequence ID" value="KAJ2755275.1"/>
    <property type="molecule type" value="Genomic_DNA"/>
</dbReference>
<evidence type="ECO:0000313" key="12">
    <source>
        <dbReference type="EMBL" id="KAJ2755275.1"/>
    </source>
</evidence>
<feature type="compositionally biased region" description="Pro residues" evidence="10">
    <location>
        <begin position="69"/>
        <end position="78"/>
    </location>
</feature>
<dbReference type="InterPro" id="IPR052035">
    <property type="entry name" value="ZnF_BED_domain_contain"/>
</dbReference>
<dbReference type="PROSITE" id="PS50808">
    <property type="entry name" value="ZF_BED"/>
    <property type="match status" value="1"/>
</dbReference>
<dbReference type="GO" id="GO:0005634">
    <property type="term" value="C:nucleus"/>
    <property type="evidence" value="ECO:0007669"/>
    <property type="project" value="UniProtKB-SubCell"/>
</dbReference>
<dbReference type="Pfam" id="PF02892">
    <property type="entry name" value="zf-BED"/>
    <property type="match status" value="1"/>
</dbReference>
<keyword evidence="8" id="KW-0539">Nucleus</keyword>
<feature type="region of interest" description="Disordered" evidence="10">
    <location>
        <begin position="126"/>
        <end position="170"/>
    </location>
</feature>
<feature type="domain" description="BED-type" evidence="11">
    <location>
        <begin position="171"/>
        <end position="226"/>
    </location>
</feature>
<dbReference type="AlphaFoldDB" id="A0A9W8H0Z0"/>
<dbReference type="InterPro" id="IPR012337">
    <property type="entry name" value="RNaseH-like_sf"/>
</dbReference>
<comment type="caution">
    <text evidence="12">The sequence shown here is derived from an EMBL/GenBank/DDBJ whole genome shotgun (WGS) entry which is preliminary data.</text>
</comment>
<dbReference type="InterPro" id="IPR036236">
    <property type="entry name" value="Znf_C2H2_sf"/>
</dbReference>
<evidence type="ECO:0000313" key="13">
    <source>
        <dbReference type="Proteomes" id="UP001140011"/>
    </source>
</evidence>
<reference evidence="12" key="1">
    <citation type="submission" date="2022-07" db="EMBL/GenBank/DDBJ databases">
        <title>Phylogenomic reconstructions and comparative analyses of Kickxellomycotina fungi.</title>
        <authorList>
            <person name="Reynolds N.K."/>
            <person name="Stajich J.E."/>
            <person name="Barry K."/>
            <person name="Grigoriev I.V."/>
            <person name="Crous P."/>
            <person name="Smith M.E."/>
        </authorList>
    </citation>
    <scope>NUCLEOTIDE SEQUENCE</scope>
    <source>
        <strain evidence="12">BCRC 34297</strain>
    </source>
</reference>
<keyword evidence="3 9" id="KW-0863">Zinc-finger</keyword>
<comment type="subcellular location">
    <subcellularLocation>
        <location evidence="1">Nucleus</location>
    </subcellularLocation>
</comment>
<keyword evidence="4" id="KW-0862">Zinc</keyword>
<dbReference type="PANTHER" id="PTHR46481">
    <property type="entry name" value="ZINC FINGER BED DOMAIN-CONTAINING PROTEIN 4"/>
    <property type="match status" value="1"/>
</dbReference>
<feature type="region of interest" description="Disordered" evidence="10">
    <location>
        <begin position="1"/>
        <end position="27"/>
    </location>
</feature>
<dbReference type="PANTHER" id="PTHR46481:SF10">
    <property type="entry name" value="ZINC FINGER BED DOMAIN-CONTAINING PROTEIN 39"/>
    <property type="match status" value="1"/>
</dbReference>
<feature type="region of interest" description="Disordered" evidence="10">
    <location>
        <begin position="235"/>
        <end position="292"/>
    </location>
</feature>
<gene>
    <name evidence="12" type="ORF">GGI19_001773</name>
</gene>
<name>A0A9W8H0Z0_9FUNG</name>
<protein>
    <recommendedName>
        <fullName evidence="11">BED-type domain-containing protein</fullName>
    </recommendedName>
</protein>
<keyword evidence="7" id="KW-0804">Transcription</keyword>
<evidence type="ECO:0000256" key="3">
    <source>
        <dbReference type="ARBA" id="ARBA00022771"/>
    </source>
</evidence>
<evidence type="ECO:0000256" key="2">
    <source>
        <dbReference type="ARBA" id="ARBA00022723"/>
    </source>
</evidence>
<proteinExistence type="predicted"/>
<feature type="compositionally biased region" description="Low complexity" evidence="10">
    <location>
        <begin position="79"/>
        <end position="101"/>
    </location>
</feature>
<feature type="compositionally biased region" description="Polar residues" evidence="10">
    <location>
        <begin position="267"/>
        <end position="282"/>
    </location>
</feature>
<evidence type="ECO:0000256" key="7">
    <source>
        <dbReference type="ARBA" id="ARBA00023163"/>
    </source>
</evidence>
<organism evidence="12 13">
    <name type="scientific">Coemansia pectinata</name>
    <dbReference type="NCBI Taxonomy" id="1052879"/>
    <lineage>
        <taxon>Eukaryota</taxon>
        <taxon>Fungi</taxon>
        <taxon>Fungi incertae sedis</taxon>
        <taxon>Zoopagomycota</taxon>
        <taxon>Kickxellomycotina</taxon>
        <taxon>Kickxellomycetes</taxon>
        <taxon>Kickxellales</taxon>
        <taxon>Kickxellaceae</taxon>
        <taxon>Coemansia</taxon>
    </lineage>
</organism>
<feature type="region of interest" description="Disordered" evidence="10">
    <location>
        <begin position="372"/>
        <end position="422"/>
    </location>
</feature>
<evidence type="ECO:0000256" key="8">
    <source>
        <dbReference type="ARBA" id="ARBA00023242"/>
    </source>
</evidence>
<dbReference type="SUPFAM" id="SSF53098">
    <property type="entry name" value="Ribonuclease H-like"/>
    <property type="match status" value="1"/>
</dbReference>
<evidence type="ECO:0000256" key="10">
    <source>
        <dbReference type="SAM" id="MobiDB-lite"/>
    </source>
</evidence>
<keyword evidence="2" id="KW-0479">Metal-binding</keyword>
<dbReference type="Proteomes" id="UP001140011">
    <property type="component" value="Unassembled WGS sequence"/>
</dbReference>
<evidence type="ECO:0000259" key="11">
    <source>
        <dbReference type="PROSITE" id="PS50808"/>
    </source>
</evidence>
<dbReference type="Pfam" id="PF05699">
    <property type="entry name" value="Dimer_Tnp_hAT"/>
    <property type="match status" value="1"/>
</dbReference>
<feature type="compositionally biased region" description="Polar residues" evidence="10">
    <location>
        <begin position="372"/>
        <end position="381"/>
    </location>
</feature>
<keyword evidence="5" id="KW-0805">Transcription regulation</keyword>
<dbReference type="GO" id="GO:0008270">
    <property type="term" value="F:zinc ion binding"/>
    <property type="evidence" value="ECO:0007669"/>
    <property type="project" value="UniProtKB-KW"/>
</dbReference>
<feature type="compositionally biased region" description="Low complexity" evidence="10">
    <location>
        <begin position="140"/>
        <end position="163"/>
    </location>
</feature>
<feature type="compositionally biased region" description="Low complexity" evidence="10">
    <location>
        <begin position="43"/>
        <end position="60"/>
    </location>
</feature>
<sequence length="1061" mass="113441">MTTHTMEPPSDIDVDLSSDAGSENPIDEVEAAQLLHSTKLYSFGSMAGSSSSNNNNASSNPRRMDFSPTPSPPPPPPQQQHQLQLHLQQQQHPPLSLHSPLTHTHLPVLAPASASTALPPHLPLAVAESINGDGDGDGSDAGSVKDGSVESSSVRHASSPAVAGTTATPSRARTSIWVHFTRDPDYATNRRGRCVYCHNYYSCSSGSTGNMWRHIKRSHPEKTSTTAPVATHAAHLNAPQPPTPTPAQAPGSSGGGSDNRPRKRHASFSSPSAEHQPRSNPQHRALQRPHDDAAHAHAYAYPEVPARAQRSHQDDIAALGPDAAGSSSESLAQALKLLLSLGARPSSAGDRAGSNASSALLMNLLDNFNSAAVSRSGQPGSADSALAMAESPAAARAQRTSSYRPTGAGAGASGSNNGSNLPTIAERASAAELFGASSARPFRGFGNQPDFVDADSIGHFVAAVADAIRAHTGSADDGDDSTSSGRARKTLKAYVDFMVRDLVPVDRMLAPAMQQLMASMSRYATSSPSAKVLVDELLRLKDAKLQALHRQLDAVSGRISVSIGSGCLSPTMHYLAVHAHWLDASFVRHDELLDWHCLESAATSADIISVFESTLAKFGLFDRLGAVATNYTREFVEFLNQLETICHARGVPFDLDRNQATCIVSTLLDAREKLVGSLRQPATAAGQSPMRIDSAIDPDSSASPLRKLSVALRSLRRPDAPGAQQLAALCRERAIDQSAFDYDPSCPWDSNVALLDAALPIYGGLSDILLQSAEAAPAVVLSPAEWLALSQARVLLHLLNVTMDSLAQLPVEFPGIVDVVPIYDALVDNVLGFLQAPTLCNEVRRSAEILRDYLTQCHPFQASPIYRLAPVFDPRLKATYYIDRGYEQVWANRVVREAQTMLSEFATPEAVAPPPHDVTGSNEPHPFVQSAAATQQSDIKSQIDTFIRLGDPKTASQVIADSRTRTFRRAFASARSDLDDYLGAPLAAPNVPVASWWSTHHATFPDLASLAREYLSIPASSNAVSLLLKRKSMPDFSPLAGLDKKLVSAYACLHHWQTKEN</sequence>
<dbReference type="SMART" id="SM00614">
    <property type="entry name" value="ZnF_BED"/>
    <property type="match status" value="1"/>
</dbReference>
<accession>A0A9W8H0Z0</accession>
<dbReference type="InterPro" id="IPR008906">
    <property type="entry name" value="HATC_C_dom"/>
</dbReference>
<keyword evidence="13" id="KW-1185">Reference proteome</keyword>
<keyword evidence="6" id="KW-0238">DNA-binding</keyword>
<evidence type="ECO:0000256" key="9">
    <source>
        <dbReference type="PROSITE-ProRule" id="PRU00027"/>
    </source>
</evidence>
<dbReference type="InterPro" id="IPR003656">
    <property type="entry name" value="Znf_BED"/>
</dbReference>
<feature type="compositionally biased region" description="Low complexity" evidence="10">
    <location>
        <begin position="382"/>
        <end position="397"/>
    </location>
</feature>
<dbReference type="GO" id="GO:0009791">
    <property type="term" value="P:post-embryonic development"/>
    <property type="evidence" value="ECO:0007669"/>
    <property type="project" value="UniProtKB-ARBA"/>
</dbReference>
<evidence type="ECO:0000256" key="5">
    <source>
        <dbReference type="ARBA" id="ARBA00023015"/>
    </source>
</evidence>